<sequence>MAGSKRIRVDAHLCEGHALCIESAPDLFVLSDDEVAECAEQPSDDLWPLALAAIDACPRGALSVVDSELPDTDH</sequence>
<evidence type="ECO:0000256" key="2">
    <source>
        <dbReference type="ARBA" id="ARBA00022448"/>
    </source>
</evidence>
<protein>
    <submittedName>
        <fullName evidence="8">Uncharacterized protein</fullName>
    </submittedName>
</protein>
<comment type="cofactor">
    <cofactor evidence="1">
        <name>[3Fe-4S] cluster</name>
        <dbReference type="ChEBI" id="CHEBI:21137"/>
    </cofactor>
</comment>
<dbReference type="RefSeq" id="WP_085151980.1">
    <property type="nucleotide sequence ID" value="NZ_AP022612.1"/>
</dbReference>
<dbReference type="InterPro" id="IPR051269">
    <property type="entry name" value="Fe-S_cluster_ET"/>
</dbReference>
<organism evidence="8 9">
    <name type="scientific">Mycolicibacterium confluentis</name>
    <dbReference type="NCBI Taxonomy" id="28047"/>
    <lineage>
        <taxon>Bacteria</taxon>
        <taxon>Bacillati</taxon>
        <taxon>Actinomycetota</taxon>
        <taxon>Actinomycetes</taxon>
        <taxon>Mycobacteriales</taxon>
        <taxon>Mycobacteriaceae</taxon>
        <taxon>Mycolicibacterium</taxon>
    </lineage>
</organism>
<evidence type="ECO:0000313" key="9">
    <source>
        <dbReference type="Proteomes" id="UP000466931"/>
    </source>
</evidence>
<dbReference type="Proteomes" id="UP000466931">
    <property type="component" value="Chromosome"/>
</dbReference>
<dbReference type="OrthoDB" id="9153979at2"/>
<evidence type="ECO:0000256" key="1">
    <source>
        <dbReference type="ARBA" id="ARBA00001927"/>
    </source>
</evidence>
<keyword evidence="5" id="KW-0408">Iron</keyword>
<dbReference type="PANTHER" id="PTHR36923:SF3">
    <property type="entry name" value="FERREDOXIN"/>
    <property type="match status" value="1"/>
</dbReference>
<keyword evidence="4" id="KW-0249">Electron transport</keyword>
<name>A0A7I7Y3H6_9MYCO</name>
<evidence type="ECO:0000313" key="8">
    <source>
        <dbReference type="EMBL" id="BBZ36186.1"/>
    </source>
</evidence>
<gene>
    <name evidence="8" type="ORF">MCNF_47910</name>
</gene>
<keyword evidence="2" id="KW-0813">Transport</keyword>
<evidence type="ECO:0000256" key="6">
    <source>
        <dbReference type="ARBA" id="ARBA00023014"/>
    </source>
</evidence>
<keyword evidence="9" id="KW-1185">Reference proteome</keyword>
<evidence type="ECO:0000256" key="7">
    <source>
        <dbReference type="ARBA" id="ARBA00023291"/>
    </source>
</evidence>
<keyword evidence="6" id="KW-0411">Iron-sulfur</keyword>
<evidence type="ECO:0000256" key="5">
    <source>
        <dbReference type="ARBA" id="ARBA00023004"/>
    </source>
</evidence>
<dbReference type="GO" id="GO:0051538">
    <property type="term" value="F:3 iron, 4 sulfur cluster binding"/>
    <property type="evidence" value="ECO:0007669"/>
    <property type="project" value="UniProtKB-KW"/>
</dbReference>
<dbReference type="SUPFAM" id="SSF54862">
    <property type="entry name" value="4Fe-4S ferredoxins"/>
    <property type="match status" value="1"/>
</dbReference>
<keyword evidence="7" id="KW-0003">3Fe-4S</keyword>
<dbReference type="PANTHER" id="PTHR36923">
    <property type="entry name" value="FERREDOXIN"/>
    <property type="match status" value="1"/>
</dbReference>
<dbReference type="GO" id="GO:0046872">
    <property type="term" value="F:metal ion binding"/>
    <property type="evidence" value="ECO:0007669"/>
    <property type="project" value="UniProtKB-KW"/>
</dbReference>
<dbReference type="AlphaFoldDB" id="A0A7I7Y3H6"/>
<reference evidence="8" key="1">
    <citation type="journal article" date="2019" name="Emerg. Microbes Infect.">
        <title>Comprehensive subspecies identification of 175 nontuberculous mycobacteria species based on 7547 genomic profiles.</title>
        <authorList>
            <person name="Matsumoto Y."/>
            <person name="Kinjo T."/>
            <person name="Motooka D."/>
            <person name="Nabeya D."/>
            <person name="Jung N."/>
            <person name="Uechi K."/>
            <person name="Horii T."/>
            <person name="Iida T."/>
            <person name="Fujita J."/>
            <person name="Nakamura S."/>
        </authorList>
    </citation>
    <scope>NUCLEOTIDE SEQUENCE [LARGE SCALE GENOMIC DNA]</scope>
    <source>
        <strain evidence="8">JCM 13671</strain>
    </source>
</reference>
<evidence type="ECO:0000256" key="3">
    <source>
        <dbReference type="ARBA" id="ARBA00022723"/>
    </source>
</evidence>
<dbReference type="Gene3D" id="3.30.70.20">
    <property type="match status" value="1"/>
</dbReference>
<dbReference type="EMBL" id="AP022612">
    <property type="protein sequence ID" value="BBZ36186.1"/>
    <property type="molecule type" value="Genomic_DNA"/>
</dbReference>
<keyword evidence="3" id="KW-0479">Metal-binding</keyword>
<dbReference type="Pfam" id="PF13459">
    <property type="entry name" value="Fer4_15"/>
    <property type="match status" value="1"/>
</dbReference>
<evidence type="ECO:0000256" key="4">
    <source>
        <dbReference type="ARBA" id="ARBA00022982"/>
    </source>
</evidence>
<proteinExistence type="predicted"/>
<reference evidence="8" key="2">
    <citation type="submission" date="2020-02" db="EMBL/GenBank/DDBJ databases">
        <authorList>
            <person name="Matsumoto Y."/>
            <person name="Motooka D."/>
            <person name="Nakamura S."/>
        </authorList>
    </citation>
    <scope>NUCLEOTIDE SEQUENCE</scope>
    <source>
        <strain evidence="8">JCM 13671</strain>
    </source>
</reference>
<accession>A0A7I7Y3H6</accession>